<evidence type="ECO:0000313" key="1">
    <source>
        <dbReference type="EMBL" id="KAK8521942.1"/>
    </source>
</evidence>
<reference evidence="1 2" key="1">
    <citation type="journal article" date="2024" name="G3 (Bethesda)">
        <title>Genome assembly of Hibiscus sabdariffa L. provides insights into metabolisms of medicinal natural products.</title>
        <authorList>
            <person name="Kim T."/>
        </authorList>
    </citation>
    <scope>NUCLEOTIDE SEQUENCE [LARGE SCALE GENOMIC DNA]</scope>
    <source>
        <strain evidence="1">TK-2024</strain>
        <tissue evidence="1">Old leaves</tissue>
    </source>
</reference>
<proteinExistence type="predicted"/>
<protein>
    <submittedName>
        <fullName evidence="1">Uncharacterized protein</fullName>
    </submittedName>
</protein>
<organism evidence="1 2">
    <name type="scientific">Hibiscus sabdariffa</name>
    <name type="common">roselle</name>
    <dbReference type="NCBI Taxonomy" id="183260"/>
    <lineage>
        <taxon>Eukaryota</taxon>
        <taxon>Viridiplantae</taxon>
        <taxon>Streptophyta</taxon>
        <taxon>Embryophyta</taxon>
        <taxon>Tracheophyta</taxon>
        <taxon>Spermatophyta</taxon>
        <taxon>Magnoliopsida</taxon>
        <taxon>eudicotyledons</taxon>
        <taxon>Gunneridae</taxon>
        <taxon>Pentapetalae</taxon>
        <taxon>rosids</taxon>
        <taxon>malvids</taxon>
        <taxon>Malvales</taxon>
        <taxon>Malvaceae</taxon>
        <taxon>Malvoideae</taxon>
        <taxon>Hibiscus</taxon>
    </lineage>
</organism>
<name>A0ABR2CQC9_9ROSI</name>
<accession>A0ABR2CQC9</accession>
<evidence type="ECO:0000313" key="2">
    <source>
        <dbReference type="Proteomes" id="UP001472677"/>
    </source>
</evidence>
<sequence length="73" mass="8352">MEIRRSCENTNTECIEPIEQGKYRTFRSFINPPNRSLAANIEGTIMKSKCKCWADENGKGEASTTIRDRDLLI</sequence>
<comment type="caution">
    <text evidence="1">The sequence shown here is derived from an EMBL/GenBank/DDBJ whole genome shotgun (WGS) entry which is preliminary data.</text>
</comment>
<keyword evidence="2" id="KW-1185">Reference proteome</keyword>
<dbReference type="EMBL" id="JBBPBM010000046">
    <property type="protein sequence ID" value="KAK8521942.1"/>
    <property type="molecule type" value="Genomic_DNA"/>
</dbReference>
<dbReference type="Proteomes" id="UP001472677">
    <property type="component" value="Unassembled WGS sequence"/>
</dbReference>
<gene>
    <name evidence="1" type="ORF">V6N12_066514</name>
</gene>